<dbReference type="Pfam" id="PF00172">
    <property type="entry name" value="Zn_clus"/>
    <property type="match status" value="1"/>
</dbReference>
<dbReference type="PANTHER" id="PTHR47540">
    <property type="entry name" value="THIAMINE REPRESSIBLE GENES REGULATORY PROTEIN THI5"/>
    <property type="match status" value="1"/>
</dbReference>
<dbReference type="SMART" id="SM00066">
    <property type="entry name" value="GAL4"/>
    <property type="match status" value="1"/>
</dbReference>
<dbReference type="Gene3D" id="4.10.240.10">
    <property type="entry name" value="Zn(2)-C6 fungal-type DNA-binding domain"/>
    <property type="match status" value="1"/>
</dbReference>
<dbReference type="InterPro" id="IPR007219">
    <property type="entry name" value="XnlR_reg_dom"/>
</dbReference>
<dbReference type="CDD" id="cd12148">
    <property type="entry name" value="fungal_TF_MHR"/>
    <property type="match status" value="1"/>
</dbReference>
<feature type="region of interest" description="Disordered" evidence="7">
    <location>
        <begin position="604"/>
        <end position="631"/>
    </location>
</feature>
<dbReference type="PROSITE" id="PS50048">
    <property type="entry name" value="ZN2_CY6_FUNGAL_2"/>
    <property type="match status" value="1"/>
</dbReference>
<evidence type="ECO:0000256" key="2">
    <source>
        <dbReference type="ARBA" id="ARBA00022723"/>
    </source>
</evidence>
<keyword evidence="3" id="KW-0805">Transcription regulation</keyword>
<dbReference type="InterPro" id="IPR051711">
    <property type="entry name" value="Stress_Response_Reg"/>
</dbReference>
<feature type="compositionally biased region" description="Basic and acidic residues" evidence="7">
    <location>
        <begin position="120"/>
        <end position="129"/>
    </location>
</feature>
<dbReference type="Pfam" id="PF04082">
    <property type="entry name" value="Fungal_trans"/>
    <property type="match status" value="1"/>
</dbReference>
<dbReference type="EMBL" id="JAGPNK010000011">
    <property type="protein sequence ID" value="KAH7311328.1"/>
    <property type="molecule type" value="Genomic_DNA"/>
</dbReference>
<reference evidence="9" key="1">
    <citation type="journal article" date="2021" name="Nat. Commun.">
        <title>Genetic determinants of endophytism in the Arabidopsis root mycobiome.</title>
        <authorList>
            <person name="Mesny F."/>
            <person name="Miyauchi S."/>
            <person name="Thiergart T."/>
            <person name="Pickel B."/>
            <person name="Atanasova L."/>
            <person name="Karlsson M."/>
            <person name="Huettel B."/>
            <person name="Barry K.W."/>
            <person name="Haridas S."/>
            <person name="Chen C."/>
            <person name="Bauer D."/>
            <person name="Andreopoulos W."/>
            <person name="Pangilinan J."/>
            <person name="LaButti K."/>
            <person name="Riley R."/>
            <person name="Lipzen A."/>
            <person name="Clum A."/>
            <person name="Drula E."/>
            <person name="Henrissat B."/>
            <person name="Kohler A."/>
            <person name="Grigoriev I.V."/>
            <person name="Martin F.M."/>
            <person name="Hacquard S."/>
        </authorList>
    </citation>
    <scope>NUCLEOTIDE SEQUENCE</scope>
    <source>
        <strain evidence="9">MPI-CAGE-CH-0235</strain>
    </source>
</reference>
<dbReference type="InterPro" id="IPR001138">
    <property type="entry name" value="Zn2Cys6_DnaBD"/>
</dbReference>
<dbReference type="GO" id="GO:0043565">
    <property type="term" value="F:sequence-specific DNA binding"/>
    <property type="evidence" value="ECO:0007669"/>
    <property type="project" value="TreeGrafter"/>
</dbReference>
<dbReference type="GO" id="GO:0005634">
    <property type="term" value="C:nucleus"/>
    <property type="evidence" value="ECO:0007669"/>
    <property type="project" value="UniProtKB-SubCell"/>
</dbReference>
<keyword evidence="2" id="KW-0479">Metal-binding</keyword>
<dbReference type="GO" id="GO:0008270">
    <property type="term" value="F:zinc ion binding"/>
    <property type="evidence" value="ECO:0007669"/>
    <property type="project" value="InterPro"/>
</dbReference>
<name>A0A8K0SPB7_9HYPO</name>
<evidence type="ECO:0000256" key="6">
    <source>
        <dbReference type="ARBA" id="ARBA00023242"/>
    </source>
</evidence>
<feature type="domain" description="Zn(2)-C6 fungal-type" evidence="8">
    <location>
        <begin position="15"/>
        <end position="44"/>
    </location>
</feature>
<dbReference type="OrthoDB" id="3266505at2759"/>
<organism evidence="9 10">
    <name type="scientific">Stachybotrys elegans</name>
    <dbReference type="NCBI Taxonomy" id="80388"/>
    <lineage>
        <taxon>Eukaryota</taxon>
        <taxon>Fungi</taxon>
        <taxon>Dikarya</taxon>
        <taxon>Ascomycota</taxon>
        <taxon>Pezizomycotina</taxon>
        <taxon>Sordariomycetes</taxon>
        <taxon>Hypocreomycetidae</taxon>
        <taxon>Hypocreales</taxon>
        <taxon>Stachybotryaceae</taxon>
        <taxon>Stachybotrys</taxon>
    </lineage>
</organism>
<evidence type="ECO:0000259" key="8">
    <source>
        <dbReference type="PROSITE" id="PS50048"/>
    </source>
</evidence>
<gene>
    <name evidence="9" type="ORF">B0I35DRAFT_357657</name>
</gene>
<comment type="caution">
    <text evidence="9">The sequence shown here is derived from an EMBL/GenBank/DDBJ whole genome shotgun (WGS) entry which is preliminary data.</text>
</comment>
<dbReference type="SUPFAM" id="SSF57701">
    <property type="entry name" value="Zn2/Cys6 DNA-binding domain"/>
    <property type="match status" value="1"/>
</dbReference>
<accession>A0A8K0SPB7</accession>
<dbReference type="PANTHER" id="PTHR47540:SF6">
    <property type="entry name" value="ZN(II)2CYS6 TRANSCRIPTION FACTOR (EUROFUNG)"/>
    <property type="match status" value="1"/>
</dbReference>
<evidence type="ECO:0000256" key="7">
    <source>
        <dbReference type="SAM" id="MobiDB-lite"/>
    </source>
</evidence>
<proteinExistence type="predicted"/>
<keyword evidence="5" id="KW-0804">Transcription</keyword>
<dbReference type="GO" id="GO:0045944">
    <property type="term" value="P:positive regulation of transcription by RNA polymerase II"/>
    <property type="evidence" value="ECO:0007669"/>
    <property type="project" value="TreeGrafter"/>
</dbReference>
<feature type="compositionally biased region" description="Polar residues" evidence="7">
    <location>
        <begin position="70"/>
        <end position="89"/>
    </location>
</feature>
<evidence type="ECO:0000256" key="5">
    <source>
        <dbReference type="ARBA" id="ARBA00023163"/>
    </source>
</evidence>
<sequence>MSRAHSLANLRRRCRCHRCHSHKIKCSGEKPCRSCVAANHDCQFPARERRVVVSESYLAKLQADSKRLQETSQHPTPVSVSQHPTPTESSPREDERDNDGDDDPPLSSEESNMLNPLFDGRPEYSGHQRAQEPGFIGEASCAAFSNRLLQCLDDTYTPSTAGFPNYHRMELDRIHFSTSSDNVFPERMHAKLLLNVARRFIGNYHPLFLEVTYMREIDAVYRREMIPSTVWLCKFYALMALGEIYASRRGIGPDNTIPGTEYYSRAVNLLPECLEEPCLMQVEALISIAWASNVLGRVRTAYCYSGTAMRLAMSMGMHRSASGLTRLTPVERESRRRTWWVLYFFDRFSASKLGQPVSVRDENIDVEMPSMDGLTEEETAEFLDPVPLVKNIHLARIIGNILTDIYGIPKAKKGPCIHRVHGVLKQLRAWHDSLPPDMRVRDRGTPRPHASLHLAYNQCIIQTTRPILLHLFKSQFQLGAKARSETSRQSFSSVTLALAESCINAAQASSRIVEGLFLDGSIATFGYWDAHHIFSASLILVMSAVMKPTTANSDALETLLSILRTMKNDGNIPAVDYCDRLAHLQSRICSLRVQGRIAHLLSDNSASANHGESTGSEPHDRNVGDGGSRNIASRTAQEGTIIHYDKVDILGNPLLGSFLDDHSGPIPDLSFMEDGTLRQLASEIEEQFLFSV</sequence>
<comment type="subcellular location">
    <subcellularLocation>
        <location evidence="1">Nucleus</location>
    </subcellularLocation>
</comment>
<evidence type="ECO:0000256" key="4">
    <source>
        <dbReference type="ARBA" id="ARBA00023125"/>
    </source>
</evidence>
<keyword evidence="4" id="KW-0238">DNA-binding</keyword>
<protein>
    <submittedName>
        <fullName evidence="9">Fungal-specific transcription factor domain-containing protein</fullName>
    </submittedName>
</protein>
<dbReference type="CDD" id="cd00067">
    <property type="entry name" value="GAL4"/>
    <property type="match status" value="1"/>
</dbReference>
<dbReference type="AlphaFoldDB" id="A0A8K0SPB7"/>
<keyword evidence="6" id="KW-0539">Nucleus</keyword>
<dbReference type="SMART" id="SM00906">
    <property type="entry name" value="Fungal_trans"/>
    <property type="match status" value="1"/>
</dbReference>
<keyword evidence="10" id="KW-1185">Reference proteome</keyword>
<dbReference type="GO" id="GO:0006351">
    <property type="term" value="P:DNA-templated transcription"/>
    <property type="evidence" value="ECO:0007669"/>
    <property type="project" value="InterPro"/>
</dbReference>
<evidence type="ECO:0000313" key="10">
    <source>
        <dbReference type="Proteomes" id="UP000813444"/>
    </source>
</evidence>
<dbReference type="InterPro" id="IPR036864">
    <property type="entry name" value="Zn2-C6_fun-type_DNA-bd_sf"/>
</dbReference>
<evidence type="ECO:0000256" key="1">
    <source>
        <dbReference type="ARBA" id="ARBA00004123"/>
    </source>
</evidence>
<dbReference type="Proteomes" id="UP000813444">
    <property type="component" value="Unassembled WGS sequence"/>
</dbReference>
<feature type="compositionally biased region" description="Polar residues" evidence="7">
    <location>
        <begin position="604"/>
        <end position="616"/>
    </location>
</feature>
<feature type="region of interest" description="Disordered" evidence="7">
    <location>
        <begin position="64"/>
        <end position="129"/>
    </location>
</feature>
<evidence type="ECO:0000313" key="9">
    <source>
        <dbReference type="EMBL" id="KAH7311328.1"/>
    </source>
</evidence>
<evidence type="ECO:0000256" key="3">
    <source>
        <dbReference type="ARBA" id="ARBA00023015"/>
    </source>
</evidence>
<dbReference type="GO" id="GO:0000981">
    <property type="term" value="F:DNA-binding transcription factor activity, RNA polymerase II-specific"/>
    <property type="evidence" value="ECO:0007669"/>
    <property type="project" value="InterPro"/>
</dbReference>